<dbReference type="EMBL" id="BRXU01000002">
    <property type="protein sequence ID" value="GLC49529.1"/>
    <property type="molecule type" value="Genomic_DNA"/>
</dbReference>
<name>A0A9W6BD09_9CHLO</name>
<reference evidence="1 3" key="2">
    <citation type="journal article" date="2023" name="Commun. Biol.">
        <title>Reorganization of the ancestral sex-determining regions during the evolution of trioecy in Pleodorina starrii.</title>
        <authorList>
            <person name="Takahashi K."/>
            <person name="Suzuki S."/>
            <person name="Kawai-Toyooka H."/>
            <person name="Yamamoto K."/>
            <person name="Hamaji T."/>
            <person name="Ootsuki R."/>
            <person name="Yamaguchi H."/>
            <person name="Kawachi M."/>
            <person name="Higashiyama T."/>
            <person name="Nozaki H."/>
        </authorList>
    </citation>
    <scope>NUCLEOTIDE SEQUENCE [LARGE SCALE GENOMIC DNA]</scope>
    <source>
        <strain evidence="1 3">NIES-4479</strain>
    </source>
</reference>
<dbReference type="Proteomes" id="UP001165080">
    <property type="component" value="Unassembled WGS sequence"/>
</dbReference>
<accession>A0A9W6BD09</accession>
<proteinExistence type="predicted"/>
<dbReference type="EMBL" id="BRXU01000002">
    <property type="protein sequence ID" value="GLC49525.1"/>
    <property type="molecule type" value="Genomic_DNA"/>
</dbReference>
<sequence length="112" mass="12995">MAELLWLLYPAACQSWPLGMLLPFLSDVTFRCFTCASLKLLLWEEAAAVMFMVALDELHHNVRQARLQYLLDARCVCKTCMADIHAARLHHEGRVPLWMLVPQRKFYFTVTP</sequence>
<keyword evidence="3" id="KW-1185">Reference proteome</keyword>
<protein>
    <submittedName>
        <fullName evidence="1">Uncharacterized protein</fullName>
    </submittedName>
</protein>
<evidence type="ECO:0000313" key="1">
    <source>
        <dbReference type="EMBL" id="GLC49525.1"/>
    </source>
</evidence>
<dbReference type="AlphaFoldDB" id="A0A9W6BD09"/>
<gene>
    <name evidence="1" type="primary">PLESTB000276</name>
    <name evidence="2" type="synonym">PLESTB000278</name>
    <name evidence="1" type="ORF">PLESTB_000228700</name>
    <name evidence="2" type="ORF">PLESTB_000229100</name>
</gene>
<reference evidence="1" key="1">
    <citation type="submission" date="2022-08" db="EMBL/GenBank/DDBJ databases">
        <authorList>
            <person name="Takahashi K."/>
            <person name="Suzuki S."/>
            <person name="Kawachi M."/>
            <person name="Higashiyama T."/>
            <person name="Nozaki H."/>
        </authorList>
    </citation>
    <scope>NUCLEOTIDE SEQUENCE</scope>
    <source>
        <strain evidence="1">NIES-4479</strain>
    </source>
</reference>
<evidence type="ECO:0000313" key="2">
    <source>
        <dbReference type="EMBL" id="GLC49529.1"/>
    </source>
</evidence>
<comment type="caution">
    <text evidence="1">The sequence shown here is derived from an EMBL/GenBank/DDBJ whole genome shotgun (WGS) entry which is preliminary data.</text>
</comment>
<organism evidence="1 3">
    <name type="scientific">Pleodorina starrii</name>
    <dbReference type="NCBI Taxonomy" id="330485"/>
    <lineage>
        <taxon>Eukaryota</taxon>
        <taxon>Viridiplantae</taxon>
        <taxon>Chlorophyta</taxon>
        <taxon>core chlorophytes</taxon>
        <taxon>Chlorophyceae</taxon>
        <taxon>CS clade</taxon>
        <taxon>Chlamydomonadales</taxon>
        <taxon>Volvocaceae</taxon>
        <taxon>Pleodorina</taxon>
    </lineage>
</organism>
<evidence type="ECO:0000313" key="3">
    <source>
        <dbReference type="Proteomes" id="UP001165080"/>
    </source>
</evidence>